<feature type="transmembrane region" description="Helical" evidence="8">
    <location>
        <begin position="265"/>
        <end position="288"/>
    </location>
</feature>
<gene>
    <name evidence="11" type="primary">dsbD</name>
    <name evidence="11" type="ORF">GETHOR_02290</name>
</gene>
<feature type="transmembrane region" description="Helical" evidence="8">
    <location>
        <begin position="381"/>
        <end position="398"/>
    </location>
</feature>
<dbReference type="Gene3D" id="2.60.40.1250">
    <property type="entry name" value="Thiol:disulfide interchange protein DsbD, N-terminal domain"/>
    <property type="match status" value="1"/>
</dbReference>
<dbReference type="InterPro" id="IPR036249">
    <property type="entry name" value="Thioredoxin-like_sf"/>
</dbReference>
<keyword evidence="9" id="KW-0732">Signal</keyword>
<dbReference type="PROSITE" id="PS51352">
    <property type="entry name" value="THIOREDOXIN_2"/>
    <property type="match status" value="1"/>
</dbReference>
<evidence type="ECO:0000256" key="8">
    <source>
        <dbReference type="SAM" id="Phobius"/>
    </source>
</evidence>
<feature type="transmembrane region" description="Helical" evidence="8">
    <location>
        <begin position="435"/>
        <end position="457"/>
    </location>
</feature>
<dbReference type="InterPro" id="IPR036929">
    <property type="entry name" value="DsbDN_sf"/>
</dbReference>
<evidence type="ECO:0000259" key="10">
    <source>
        <dbReference type="PROSITE" id="PS51352"/>
    </source>
</evidence>
<keyword evidence="2" id="KW-1003">Cell membrane</keyword>
<dbReference type="Proteomes" id="UP001242010">
    <property type="component" value="Chromosome"/>
</dbReference>
<protein>
    <submittedName>
        <fullName evidence="11">Thiol:disulfide interchange protein DsbD</fullName>
    </submittedName>
</protein>
<dbReference type="Pfam" id="PF02683">
    <property type="entry name" value="DsbD_TM"/>
    <property type="match status" value="1"/>
</dbReference>
<dbReference type="Gene3D" id="3.40.30.10">
    <property type="entry name" value="Glutaredoxin"/>
    <property type="match status" value="1"/>
</dbReference>
<keyword evidence="6 8" id="KW-0472">Membrane</keyword>
<feature type="transmembrane region" description="Helical" evidence="8">
    <location>
        <begin position="347"/>
        <end position="369"/>
    </location>
</feature>
<evidence type="ECO:0000256" key="4">
    <source>
        <dbReference type="ARBA" id="ARBA00022748"/>
    </source>
</evidence>
<evidence type="ECO:0000256" key="5">
    <source>
        <dbReference type="ARBA" id="ARBA00022989"/>
    </source>
</evidence>
<name>A0ABN6UTR6_9BACT</name>
<proteinExistence type="predicted"/>
<accession>A0ABN6UTR6</accession>
<keyword evidence="5 8" id="KW-1133">Transmembrane helix</keyword>
<dbReference type="SUPFAM" id="SSF52833">
    <property type="entry name" value="Thioredoxin-like"/>
    <property type="match status" value="1"/>
</dbReference>
<evidence type="ECO:0000256" key="3">
    <source>
        <dbReference type="ARBA" id="ARBA00022692"/>
    </source>
</evidence>
<evidence type="ECO:0000256" key="9">
    <source>
        <dbReference type="SAM" id="SignalP"/>
    </source>
</evidence>
<feature type="compositionally biased region" description="Pro residues" evidence="7">
    <location>
        <begin position="168"/>
        <end position="178"/>
    </location>
</feature>
<dbReference type="RefSeq" id="WP_286354753.1">
    <property type="nucleotide sequence ID" value="NZ_AP027079.1"/>
</dbReference>
<evidence type="ECO:0000313" key="11">
    <source>
        <dbReference type="EMBL" id="BDU68128.1"/>
    </source>
</evidence>
<feature type="transmembrane region" description="Helical" evidence="8">
    <location>
        <begin position="309"/>
        <end position="335"/>
    </location>
</feature>
<keyword evidence="4" id="KW-0201">Cytochrome c-type biogenesis</keyword>
<sequence length="582" mass="60754">MRSLKTLLMSLLLALTAWAQRADPAFDPVKQVDLTFQKGAVVLTVPPGAHLKAAFMEVVKKGGPGTLQVGPLPPTQAKDEIGDGIWHDTVRIPVRGEGLRGPVTLAVTYQPCTEGEGGVCFPPTTRTLEVKASEIPAGALAVVSPEKPAVSSVEEKAGEAKVAAPAPAASPTPAPTPAAPQEHSGLIWSLLLVFLAGMGASLTPCVYPMIPITMAIVGAKGGGKARGFALSAVLVLGMAVTYTTLGVLAAKSGAAFGAFAQKPAFLVPVSLLFAAFALSLFGAFEIALPPGLAMKLQGDGSRKGFGGAFLMGLVLGPLSAPCVGPVIGAVLVGIAQQGVVWLGGLQLFVFALGMGVLFMAVGTFSAGLPKSGEWLTRFKQGMGLVVLGFAAWNVRLVVPGWLNFALWTGVMLAGVAVFGAFEAASGLVGQLRKGFALLLLALALLLGVRTVETFLGVDLLPKGGAVAAKEEHAGWLEQDLEGALAKAQAEHKVVLVDIYADWCAQCKELDEKTWPDPALKAWIAQHAIPIRIDTDAKRKDLAAKLQIRSYPTVLLLDAEGRELRRILGFQKPETIKAWLEGK</sequence>
<dbReference type="EMBL" id="AP027079">
    <property type="protein sequence ID" value="BDU68128.1"/>
    <property type="molecule type" value="Genomic_DNA"/>
</dbReference>
<evidence type="ECO:0000256" key="1">
    <source>
        <dbReference type="ARBA" id="ARBA00004651"/>
    </source>
</evidence>
<dbReference type="InterPro" id="IPR013766">
    <property type="entry name" value="Thioredoxin_domain"/>
</dbReference>
<feature type="signal peptide" evidence="9">
    <location>
        <begin position="1"/>
        <end position="19"/>
    </location>
</feature>
<dbReference type="InterPro" id="IPR003834">
    <property type="entry name" value="Cyt_c_assmbl_TM_dom"/>
</dbReference>
<evidence type="ECO:0000256" key="7">
    <source>
        <dbReference type="SAM" id="MobiDB-lite"/>
    </source>
</evidence>
<feature type="transmembrane region" description="Helical" evidence="8">
    <location>
        <begin position="228"/>
        <end position="250"/>
    </location>
</feature>
<feature type="region of interest" description="Disordered" evidence="7">
    <location>
        <begin position="161"/>
        <end position="180"/>
    </location>
</feature>
<dbReference type="SUPFAM" id="SSF74863">
    <property type="entry name" value="Thiol:disulfide interchange protein DsbD, N-terminal domain (DsbD-alpha)"/>
    <property type="match status" value="1"/>
</dbReference>
<feature type="chain" id="PRO_5046650620" evidence="9">
    <location>
        <begin position="20"/>
        <end position="582"/>
    </location>
</feature>
<reference evidence="12" key="1">
    <citation type="journal article" date="2023" name="Int. J. Syst. Evol. Microbiol.">
        <title>Mesoterricola silvestris gen. nov., sp. nov., Mesoterricola sediminis sp. nov., Geothrix oryzae sp. nov., Geothrix edaphica sp. nov., Geothrix rubra sp. nov., and Geothrix limicola sp. nov., six novel members of Acidobacteriota isolated from soils.</title>
        <authorList>
            <person name="Itoh H."/>
            <person name="Sugisawa Y."/>
            <person name="Mise K."/>
            <person name="Xu Z."/>
            <person name="Kuniyasu M."/>
            <person name="Ushijima N."/>
            <person name="Kawano K."/>
            <person name="Kobayashi E."/>
            <person name="Shiratori Y."/>
            <person name="Masuda Y."/>
            <person name="Senoo K."/>
        </authorList>
    </citation>
    <scope>NUCLEOTIDE SEQUENCE [LARGE SCALE GENOMIC DNA]</scope>
    <source>
        <strain evidence="12">Red222</strain>
    </source>
</reference>
<dbReference type="PANTHER" id="PTHR32234:SF0">
    <property type="entry name" value="THIOL:DISULFIDE INTERCHANGE PROTEIN DSBD"/>
    <property type="match status" value="1"/>
</dbReference>
<evidence type="ECO:0000313" key="12">
    <source>
        <dbReference type="Proteomes" id="UP001242010"/>
    </source>
</evidence>
<dbReference type="PANTHER" id="PTHR32234">
    <property type="entry name" value="THIOL:DISULFIDE INTERCHANGE PROTEIN DSBD"/>
    <property type="match status" value="1"/>
</dbReference>
<organism evidence="11 12">
    <name type="scientific">Geothrix oryzae</name>
    <dbReference type="NCBI Taxonomy" id="2927975"/>
    <lineage>
        <taxon>Bacteria</taxon>
        <taxon>Pseudomonadati</taxon>
        <taxon>Acidobacteriota</taxon>
        <taxon>Holophagae</taxon>
        <taxon>Holophagales</taxon>
        <taxon>Holophagaceae</taxon>
        <taxon>Geothrix</taxon>
    </lineage>
</organism>
<feature type="domain" description="Thioredoxin" evidence="10">
    <location>
        <begin position="465"/>
        <end position="582"/>
    </location>
</feature>
<keyword evidence="12" id="KW-1185">Reference proteome</keyword>
<evidence type="ECO:0000256" key="2">
    <source>
        <dbReference type="ARBA" id="ARBA00022475"/>
    </source>
</evidence>
<dbReference type="Pfam" id="PF13899">
    <property type="entry name" value="Thioredoxin_7"/>
    <property type="match status" value="1"/>
</dbReference>
<feature type="transmembrane region" description="Helical" evidence="8">
    <location>
        <begin position="404"/>
        <end position="423"/>
    </location>
</feature>
<keyword evidence="3 8" id="KW-0812">Transmembrane</keyword>
<evidence type="ECO:0000256" key="6">
    <source>
        <dbReference type="ARBA" id="ARBA00023136"/>
    </source>
</evidence>
<feature type="transmembrane region" description="Helical" evidence="8">
    <location>
        <begin position="186"/>
        <end position="207"/>
    </location>
</feature>
<comment type="subcellular location">
    <subcellularLocation>
        <location evidence="1">Cell membrane</location>
        <topology evidence="1">Multi-pass membrane protein</topology>
    </subcellularLocation>
</comment>